<dbReference type="EMBL" id="SHNN01000003">
    <property type="protein sequence ID" value="MCX2982097.1"/>
    <property type="molecule type" value="Genomic_DNA"/>
</dbReference>
<dbReference type="InterPro" id="IPR003140">
    <property type="entry name" value="PLipase/COase/thioEstase"/>
</dbReference>
<sequence>MLSAPLPTVEINPAEAPVAVVIWLHGLGADGHDFEPIVPELHLPADLPIRFVFPHAPEMAVTAFGGQRARAWFDFDPGGGVDSPGLEKSVRQVRDLIQYEIDSGTPAERILLAGFSQGGVLAFHTALYYPKRLAGILALSTFLADSESLGSEKARVNAQIPILMCHGQQDAVLPMALGKSALEALQGSGYAIEWREYPMGHEVCMEEIQEISRWLQSVLAVNS</sequence>
<comment type="caution">
    <text evidence="4">The sequence shown here is derived from an EMBL/GenBank/DDBJ whole genome shotgun (WGS) entry which is preliminary data.</text>
</comment>
<dbReference type="RefSeq" id="WP_279246128.1">
    <property type="nucleotide sequence ID" value="NZ_SHNN01000003.1"/>
</dbReference>
<organism evidence="4 5">
    <name type="scientific">Candidatus Litorirhabdus singularis</name>
    <dbReference type="NCBI Taxonomy" id="2518993"/>
    <lineage>
        <taxon>Bacteria</taxon>
        <taxon>Pseudomonadati</taxon>
        <taxon>Pseudomonadota</taxon>
        <taxon>Gammaproteobacteria</taxon>
        <taxon>Cellvibrionales</taxon>
        <taxon>Halieaceae</taxon>
        <taxon>Candidatus Litorirhabdus</taxon>
    </lineage>
</organism>
<evidence type="ECO:0000313" key="5">
    <source>
        <dbReference type="Proteomes" id="UP001143362"/>
    </source>
</evidence>
<dbReference type="Pfam" id="PF02230">
    <property type="entry name" value="Abhydrolase_2"/>
    <property type="match status" value="1"/>
</dbReference>
<gene>
    <name evidence="4" type="ORF">EYC98_14645</name>
</gene>
<dbReference type="Gene3D" id="3.40.50.1820">
    <property type="entry name" value="alpha/beta hydrolase"/>
    <property type="match status" value="1"/>
</dbReference>
<evidence type="ECO:0000313" key="4">
    <source>
        <dbReference type="EMBL" id="MCX2982097.1"/>
    </source>
</evidence>
<evidence type="ECO:0000256" key="1">
    <source>
        <dbReference type="ARBA" id="ARBA00006499"/>
    </source>
</evidence>
<dbReference type="PANTHER" id="PTHR10655:SF17">
    <property type="entry name" value="LYSOPHOSPHOLIPASE-LIKE PROTEIN 1"/>
    <property type="match status" value="1"/>
</dbReference>
<protein>
    <submittedName>
        <fullName evidence="4">Carboxylesterase</fullName>
    </submittedName>
</protein>
<evidence type="ECO:0000256" key="2">
    <source>
        <dbReference type="ARBA" id="ARBA00022801"/>
    </source>
</evidence>
<dbReference type="InterPro" id="IPR029058">
    <property type="entry name" value="AB_hydrolase_fold"/>
</dbReference>
<name>A0ABT3TL71_9GAMM</name>
<accession>A0ABT3TL71</accession>
<evidence type="ECO:0000259" key="3">
    <source>
        <dbReference type="Pfam" id="PF02230"/>
    </source>
</evidence>
<proteinExistence type="inferred from homology"/>
<comment type="similarity">
    <text evidence="1">Belongs to the AB hydrolase superfamily. AB hydrolase 2 family.</text>
</comment>
<dbReference type="InterPro" id="IPR050565">
    <property type="entry name" value="LYPA1-2/EST-like"/>
</dbReference>
<feature type="domain" description="Phospholipase/carboxylesterase/thioesterase" evidence="3">
    <location>
        <begin position="11"/>
        <end position="217"/>
    </location>
</feature>
<dbReference type="PANTHER" id="PTHR10655">
    <property type="entry name" value="LYSOPHOSPHOLIPASE-RELATED"/>
    <property type="match status" value="1"/>
</dbReference>
<keyword evidence="2" id="KW-0378">Hydrolase</keyword>
<reference evidence="4" key="1">
    <citation type="submission" date="2019-02" db="EMBL/GenBank/DDBJ databases">
        <authorList>
            <person name="Li S.-H."/>
        </authorList>
    </citation>
    <scope>NUCLEOTIDE SEQUENCE</scope>
    <source>
        <strain evidence="4">IMCC14734</strain>
    </source>
</reference>
<dbReference type="SUPFAM" id="SSF53474">
    <property type="entry name" value="alpha/beta-Hydrolases"/>
    <property type="match status" value="1"/>
</dbReference>
<dbReference type="Proteomes" id="UP001143362">
    <property type="component" value="Unassembled WGS sequence"/>
</dbReference>
<keyword evidence="5" id="KW-1185">Reference proteome</keyword>